<gene>
    <name evidence="1" type="ORF">STRTUCAR8_00916</name>
</gene>
<sequence length="54" mass="5419">MAFPLYPQFAEALAPMAAATADTTPPPAGNVATRRAVPEGLLANVGKAQSTPPA</sequence>
<name>L7EUN4_STRT8</name>
<protein>
    <submittedName>
        <fullName evidence="1">Uncharacterized protein</fullName>
    </submittedName>
</protein>
<accession>L7EUN4</accession>
<dbReference type="Proteomes" id="UP000010931">
    <property type="component" value="Unassembled WGS sequence"/>
</dbReference>
<dbReference type="RefSeq" id="WP_006381973.1">
    <property type="nucleotide sequence ID" value="NZ_AEJB01000543.1"/>
</dbReference>
<evidence type="ECO:0000313" key="2">
    <source>
        <dbReference type="Proteomes" id="UP000010931"/>
    </source>
</evidence>
<dbReference type="EMBL" id="AEJB01000543">
    <property type="protein sequence ID" value="ELP63098.1"/>
    <property type="molecule type" value="Genomic_DNA"/>
</dbReference>
<proteinExistence type="predicted"/>
<keyword evidence="2" id="KW-1185">Reference proteome</keyword>
<dbReference type="PATRIC" id="fig|698760.3.peg.7996"/>
<comment type="caution">
    <text evidence="1">The sequence shown here is derived from an EMBL/GenBank/DDBJ whole genome shotgun (WGS) entry which is preliminary data.</text>
</comment>
<reference evidence="1 2" key="1">
    <citation type="journal article" date="2011" name="Plasmid">
        <title>Streptomyces turgidiscabies Car8 contains a modular pathogenicity island that shares virulence genes with other actinobacterial plant pathogens.</title>
        <authorList>
            <person name="Huguet-Tapia J.C."/>
            <person name="Badger J.H."/>
            <person name="Loria R."/>
            <person name="Pettis G.S."/>
        </authorList>
    </citation>
    <scope>NUCLEOTIDE SEQUENCE [LARGE SCALE GENOMIC DNA]</scope>
    <source>
        <strain evidence="1 2">Car8</strain>
    </source>
</reference>
<evidence type="ECO:0000313" key="1">
    <source>
        <dbReference type="EMBL" id="ELP63098.1"/>
    </source>
</evidence>
<dbReference type="AlphaFoldDB" id="L7EUN4"/>
<dbReference type="GeneID" id="97402245"/>
<organism evidence="1 2">
    <name type="scientific">Streptomyces turgidiscabies (strain Car8)</name>
    <dbReference type="NCBI Taxonomy" id="698760"/>
    <lineage>
        <taxon>Bacteria</taxon>
        <taxon>Bacillati</taxon>
        <taxon>Actinomycetota</taxon>
        <taxon>Actinomycetes</taxon>
        <taxon>Kitasatosporales</taxon>
        <taxon>Streptomycetaceae</taxon>
        <taxon>Streptomyces</taxon>
    </lineage>
</organism>